<evidence type="ECO:0000256" key="3">
    <source>
        <dbReference type="ARBA" id="ARBA00022448"/>
    </source>
</evidence>
<protein>
    <submittedName>
        <fullName evidence="15">TonB-dependent siderophore receptor</fullName>
    </submittedName>
</protein>
<keyword evidence="3 10" id="KW-0813">Transport</keyword>
<dbReference type="NCBIfam" id="TIGR01783">
    <property type="entry name" value="TonB-siderophor"/>
    <property type="match status" value="1"/>
</dbReference>
<reference evidence="15" key="1">
    <citation type="submission" date="2022-03" db="EMBL/GenBank/DDBJ databases">
        <title>Identification of a novel bacterium isolated from mangrove sediments.</title>
        <authorList>
            <person name="Pan X."/>
        </authorList>
    </citation>
    <scope>NUCLEOTIDE SEQUENCE</scope>
    <source>
        <strain evidence="15">B2637</strain>
    </source>
</reference>
<evidence type="ECO:0000256" key="2">
    <source>
        <dbReference type="ARBA" id="ARBA00009810"/>
    </source>
</evidence>
<comment type="subcellular location">
    <subcellularLocation>
        <location evidence="1 10">Cell outer membrane</location>
        <topology evidence="1 10">Multi-pass membrane protein</topology>
    </subcellularLocation>
</comment>
<keyword evidence="7 10" id="KW-0472">Membrane</keyword>
<dbReference type="InterPro" id="IPR039426">
    <property type="entry name" value="TonB-dep_rcpt-like"/>
</dbReference>
<keyword evidence="6 11" id="KW-0798">TonB box</keyword>
<keyword evidence="4 10" id="KW-1134">Transmembrane beta strand</keyword>
<dbReference type="PANTHER" id="PTHR32552:SF74">
    <property type="entry name" value="HYDROXAMATE SIDEROPHORE RECEPTOR FHUE"/>
    <property type="match status" value="1"/>
</dbReference>
<evidence type="ECO:0000313" key="16">
    <source>
        <dbReference type="Proteomes" id="UP001162802"/>
    </source>
</evidence>
<evidence type="ECO:0000256" key="4">
    <source>
        <dbReference type="ARBA" id="ARBA00022452"/>
    </source>
</evidence>
<evidence type="ECO:0000256" key="1">
    <source>
        <dbReference type="ARBA" id="ARBA00004571"/>
    </source>
</evidence>
<dbReference type="Gene3D" id="2.170.130.10">
    <property type="entry name" value="TonB-dependent receptor, plug domain"/>
    <property type="match status" value="1"/>
</dbReference>
<dbReference type="InterPro" id="IPR037066">
    <property type="entry name" value="Plug_dom_sf"/>
</dbReference>
<feature type="non-terminal residue" evidence="15">
    <location>
        <position position="1"/>
    </location>
</feature>
<feature type="domain" description="TonB-dependent receptor plug" evidence="14">
    <location>
        <begin position="46"/>
        <end position="147"/>
    </location>
</feature>
<dbReference type="EMBL" id="JALHAT010000008">
    <property type="protein sequence ID" value="MCJ1960438.1"/>
    <property type="molecule type" value="Genomic_DNA"/>
</dbReference>
<dbReference type="InterPro" id="IPR000531">
    <property type="entry name" value="Beta-barrel_TonB"/>
</dbReference>
<dbReference type="Pfam" id="PF07715">
    <property type="entry name" value="Plug"/>
    <property type="match status" value="1"/>
</dbReference>
<proteinExistence type="inferred from homology"/>
<dbReference type="InterPro" id="IPR010105">
    <property type="entry name" value="TonB_sidphr_rcpt"/>
</dbReference>
<dbReference type="SUPFAM" id="SSF56935">
    <property type="entry name" value="Porins"/>
    <property type="match status" value="1"/>
</dbReference>
<evidence type="ECO:0000256" key="9">
    <source>
        <dbReference type="ARBA" id="ARBA00023237"/>
    </source>
</evidence>
<accession>A0ABT0AB60</accession>
<keyword evidence="5 10" id="KW-0812">Transmembrane</keyword>
<name>A0ABT0AB60_9SPHN</name>
<dbReference type="PROSITE" id="PS52016">
    <property type="entry name" value="TONB_DEPENDENT_REC_3"/>
    <property type="match status" value="1"/>
</dbReference>
<keyword evidence="9 10" id="KW-0998">Cell outer membrane</keyword>
<evidence type="ECO:0000256" key="5">
    <source>
        <dbReference type="ARBA" id="ARBA00022692"/>
    </source>
</evidence>
<evidence type="ECO:0000256" key="10">
    <source>
        <dbReference type="PROSITE-ProRule" id="PRU01360"/>
    </source>
</evidence>
<dbReference type="RefSeq" id="WP_243798559.1">
    <property type="nucleotide sequence ID" value="NZ_JALHAT010000008.1"/>
</dbReference>
<comment type="similarity">
    <text evidence="2 10 11">Belongs to the TonB-dependent receptor family.</text>
</comment>
<evidence type="ECO:0000256" key="7">
    <source>
        <dbReference type="ARBA" id="ARBA00023136"/>
    </source>
</evidence>
<feature type="domain" description="TonB-dependent receptor-like beta-barrel" evidence="13">
    <location>
        <begin position="262"/>
        <end position="702"/>
    </location>
</feature>
<dbReference type="InterPro" id="IPR012910">
    <property type="entry name" value="Plug_dom"/>
</dbReference>
<dbReference type="Gene3D" id="2.40.170.20">
    <property type="entry name" value="TonB-dependent receptor, beta-barrel domain"/>
    <property type="match status" value="1"/>
</dbReference>
<feature type="region of interest" description="Disordered" evidence="12">
    <location>
        <begin position="1"/>
        <end position="34"/>
    </location>
</feature>
<dbReference type="Pfam" id="PF00593">
    <property type="entry name" value="TonB_dep_Rec_b-barrel"/>
    <property type="match status" value="1"/>
</dbReference>
<evidence type="ECO:0000313" key="15">
    <source>
        <dbReference type="EMBL" id="MCJ1960438.1"/>
    </source>
</evidence>
<dbReference type="Proteomes" id="UP001162802">
    <property type="component" value="Unassembled WGS sequence"/>
</dbReference>
<dbReference type="CDD" id="cd01347">
    <property type="entry name" value="ligand_gated_channel"/>
    <property type="match status" value="1"/>
</dbReference>
<evidence type="ECO:0000259" key="14">
    <source>
        <dbReference type="Pfam" id="PF07715"/>
    </source>
</evidence>
<sequence length="733" mass="79732">AQAAHADAAPGASAPPTIVVTGQRTEDTKSYTAEETSISIGLPISPRETPQTVTVITRQLLDDQQIETIDDVLATAPGITSYQNDNAGRTTYRARGFDVSNYRIDGMQVDGQSNFSGGGASTNMDLYDSVQIVRGANGLLGGTGDPSATIYLQRKQPGTELGASGSLVLGNWDKRRVMGDLNAPITADGNVRGRLVFSDESTDTFREREHADRRAILANFAANLTPTTVLNAGVQYERTVNKGSSWGTNVSIWFADGTLANLPRSTNPVADWSVSRRKATTAFVNLDHRFANDWHVKMGYARTDSSAYNNLGIAKINRGGSGYAGFWNQDGTGAYLNAMHSEYSEDRDNVAVTLNGPLHLFGREHQLMFGFNGFWSESTSWTFDGDLGNCTIGGVPTFRGCQYRAEGLPIDDWRSWDGSYANFETFRTDARGIDRTRNIGGYAAGRFSLADGLTAIVGARISDYKTSGGDYDIANIYTADTDPTHEKGVFTPYAGLVYDVTDTLSVYASYTDVFTPQGNLRDEDDRLLPPVTGSSYEAGIKGAFYGGKLNTSLAFYRNEQSNVAENTGELNEVTGLDIYRTVDGVVSKGIDFDASGELLPGWNVFFGYSYLDVSGLSYQRDPHSQLRLSTSYTLPGALDRLTIGGGITAQSKTEWSTNPGRPLGDGTYDDSNLDVSGYTLVNLMARFQATENIQISANVTNLTDKTYYRQFGFYDGLIYGEPRSYSVTLRAKL</sequence>
<dbReference type="InterPro" id="IPR036942">
    <property type="entry name" value="Beta-barrel_TonB_sf"/>
</dbReference>
<dbReference type="PANTHER" id="PTHR32552">
    <property type="entry name" value="FERRICHROME IRON RECEPTOR-RELATED"/>
    <property type="match status" value="1"/>
</dbReference>
<evidence type="ECO:0000256" key="12">
    <source>
        <dbReference type="SAM" id="MobiDB-lite"/>
    </source>
</evidence>
<gene>
    <name evidence="15" type="ORF">MTR65_07095</name>
</gene>
<evidence type="ECO:0000256" key="8">
    <source>
        <dbReference type="ARBA" id="ARBA00023170"/>
    </source>
</evidence>
<keyword evidence="8 15" id="KW-0675">Receptor</keyword>
<evidence type="ECO:0000256" key="6">
    <source>
        <dbReference type="ARBA" id="ARBA00023077"/>
    </source>
</evidence>
<feature type="compositionally biased region" description="Low complexity" evidence="12">
    <location>
        <begin position="1"/>
        <end position="16"/>
    </location>
</feature>
<keyword evidence="16" id="KW-1185">Reference proteome</keyword>
<comment type="caution">
    <text evidence="15">The sequence shown here is derived from an EMBL/GenBank/DDBJ whole genome shotgun (WGS) entry which is preliminary data.</text>
</comment>
<organism evidence="15 16">
    <name type="scientific">Novosphingobium mangrovi</name>
    <name type="common">ex Hu et al. 2023</name>
    <dbReference type="NCBI Taxonomy" id="2930094"/>
    <lineage>
        <taxon>Bacteria</taxon>
        <taxon>Pseudomonadati</taxon>
        <taxon>Pseudomonadota</taxon>
        <taxon>Alphaproteobacteria</taxon>
        <taxon>Sphingomonadales</taxon>
        <taxon>Sphingomonadaceae</taxon>
        <taxon>Novosphingobium</taxon>
    </lineage>
</organism>
<evidence type="ECO:0000259" key="13">
    <source>
        <dbReference type="Pfam" id="PF00593"/>
    </source>
</evidence>
<evidence type="ECO:0000256" key="11">
    <source>
        <dbReference type="RuleBase" id="RU003357"/>
    </source>
</evidence>